<organism evidence="6 7">
    <name type="scientific">Lophiotrema nucula</name>
    <dbReference type="NCBI Taxonomy" id="690887"/>
    <lineage>
        <taxon>Eukaryota</taxon>
        <taxon>Fungi</taxon>
        <taxon>Dikarya</taxon>
        <taxon>Ascomycota</taxon>
        <taxon>Pezizomycotina</taxon>
        <taxon>Dothideomycetes</taxon>
        <taxon>Pleosporomycetidae</taxon>
        <taxon>Pleosporales</taxon>
        <taxon>Lophiotremataceae</taxon>
        <taxon>Lophiotrema</taxon>
    </lineage>
</organism>
<dbReference type="OrthoDB" id="194139at2759"/>
<dbReference type="PANTHER" id="PTHR23507">
    <property type="entry name" value="ZGC:174356"/>
    <property type="match status" value="1"/>
</dbReference>
<feature type="transmembrane region" description="Helical" evidence="5">
    <location>
        <begin position="28"/>
        <end position="46"/>
    </location>
</feature>
<dbReference type="AlphaFoldDB" id="A0A6A5ZIY0"/>
<evidence type="ECO:0000256" key="1">
    <source>
        <dbReference type="ARBA" id="ARBA00004141"/>
    </source>
</evidence>
<feature type="transmembrane region" description="Helical" evidence="5">
    <location>
        <begin position="394"/>
        <end position="414"/>
    </location>
</feature>
<keyword evidence="2 5" id="KW-0812">Transmembrane</keyword>
<name>A0A6A5ZIY0_9PLEO</name>
<protein>
    <recommendedName>
        <fullName evidence="8">Major facilitator superfamily domain-containing protein</fullName>
    </recommendedName>
</protein>
<dbReference type="Pfam" id="PF07690">
    <property type="entry name" value="MFS_1"/>
    <property type="match status" value="1"/>
</dbReference>
<comment type="subcellular location">
    <subcellularLocation>
        <location evidence="1">Membrane</location>
        <topology evidence="1">Multi-pass membrane protein</topology>
    </subcellularLocation>
</comment>
<evidence type="ECO:0008006" key="8">
    <source>
        <dbReference type="Google" id="ProtNLM"/>
    </source>
</evidence>
<keyword evidence="7" id="KW-1185">Reference proteome</keyword>
<feature type="transmembrane region" description="Helical" evidence="5">
    <location>
        <begin position="363"/>
        <end position="382"/>
    </location>
</feature>
<dbReference type="InterPro" id="IPR036259">
    <property type="entry name" value="MFS_trans_sf"/>
</dbReference>
<feature type="transmembrane region" description="Helical" evidence="5">
    <location>
        <begin position="126"/>
        <end position="146"/>
    </location>
</feature>
<dbReference type="Proteomes" id="UP000799770">
    <property type="component" value="Unassembled WGS sequence"/>
</dbReference>
<keyword evidence="3 5" id="KW-1133">Transmembrane helix</keyword>
<feature type="transmembrane region" description="Helical" evidence="5">
    <location>
        <begin position="320"/>
        <end position="343"/>
    </location>
</feature>
<dbReference type="GO" id="GO:0016020">
    <property type="term" value="C:membrane"/>
    <property type="evidence" value="ECO:0007669"/>
    <property type="project" value="UniProtKB-SubCell"/>
</dbReference>
<accession>A0A6A5ZIY0</accession>
<feature type="transmembrane region" description="Helical" evidence="5">
    <location>
        <begin position="241"/>
        <end position="262"/>
    </location>
</feature>
<dbReference type="GO" id="GO:0022857">
    <property type="term" value="F:transmembrane transporter activity"/>
    <property type="evidence" value="ECO:0007669"/>
    <property type="project" value="InterPro"/>
</dbReference>
<sequence>MSEYGEDHVPLLADDTAGSLRSANVSRCVGFGGIPVTFYCIALYLLTETFDFIIIAPMTALFEGVICQQYYTDNRAAVAGATWDCKASPIQRELAVLRGWKRFFDALPVFLVALPLGSLSDRHGRKIVLASSILGVLFGFAWIMIVCTSSNKIVRFAFLLRLTSCSGHFPSVFPIRLVWLSSTMYLFGGGLFQANASVMLIAAESSSDKSRSRVMYYIYSSYLVTELIAPSIAAVAIEKSLWIAFGTGIASLVLCFSIIPLLPNTRQLERSSVNTASLLQTAGYDNGPSTNDSSASIGNSQTGSLPVQSHLLSLFKRRNILLTVPIFIIGVFRPPTLNLLLQYTSIRFGWSFSNAALLTSEVAGVGVVLFLVVLPQAIILLQERCGYHPQVIDLSILRTSLALLCIRATMIGLASSSSSLIASGFGCRMSVVALSMSWLDGDLRARFFGAIQVLENVGLLISDPIMQNMFAVALRLSDAWLALPFFFASGIYLLATIAAFFIHFKIEDQPLS</sequence>
<evidence type="ECO:0000256" key="2">
    <source>
        <dbReference type="ARBA" id="ARBA00022692"/>
    </source>
</evidence>
<evidence type="ECO:0000256" key="3">
    <source>
        <dbReference type="ARBA" id="ARBA00022989"/>
    </source>
</evidence>
<evidence type="ECO:0000256" key="5">
    <source>
        <dbReference type="SAM" id="Phobius"/>
    </source>
</evidence>
<gene>
    <name evidence="6" type="ORF">BDV96DRAFT_569813</name>
</gene>
<dbReference type="EMBL" id="ML977317">
    <property type="protein sequence ID" value="KAF2118388.1"/>
    <property type="molecule type" value="Genomic_DNA"/>
</dbReference>
<proteinExistence type="predicted"/>
<evidence type="ECO:0000313" key="6">
    <source>
        <dbReference type="EMBL" id="KAF2118388.1"/>
    </source>
</evidence>
<dbReference type="PANTHER" id="PTHR23507:SF1">
    <property type="entry name" value="FI18259P1-RELATED"/>
    <property type="match status" value="1"/>
</dbReference>
<dbReference type="SUPFAM" id="SSF103473">
    <property type="entry name" value="MFS general substrate transporter"/>
    <property type="match status" value="1"/>
</dbReference>
<evidence type="ECO:0000256" key="4">
    <source>
        <dbReference type="ARBA" id="ARBA00023136"/>
    </source>
</evidence>
<feature type="transmembrane region" description="Helical" evidence="5">
    <location>
        <begin position="214"/>
        <end position="235"/>
    </location>
</feature>
<reference evidence="6" key="1">
    <citation type="journal article" date="2020" name="Stud. Mycol.">
        <title>101 Dothideomycetes genomes: a test case for predicting lifestyles and emergence of pathogens.</title>
        <authorList>
            <person name="Haridas S."/>
            <person name="Albert R."/>
            <person name="Binder M."/>
            <person name="Bloem J."/>
            <person name="Labutti K."/>
            <person name="Salamov A."/>
            <person name="Andreopoulos B."/>
            <person name="Baker S."/>
            <person name="Barry K."/>
            <person name="Bills G."/>
            <person name="Bluhm B."/>
            <person name="Cannon C."/>
            <person name="Castanera R."/>
            <person name="Culley D."/>
            <person name="Daum C."/>
            <person name="Ezra D."/>
            <person name="Gonzalez J."/>
            <person name="Henrissat B."/>
            <person name="Kuo A."/>
            <person name="Liang C."/>
            <person name="Lipzen A."/>
            <person name="Lutzoni F."/>
            <person name="Magnuson J."/>
            <person name="Mondo S."/>
            <person name="Nolan M."/>
            <person name="Ohm R."/>
            <person name="Pangilinan J."/>
            <person name="Park H.-J."/>
            <person name="Ramirez L."/>
            <person name="Alfaro M."/>
            <person name="Sun H."/>
            <person name="Tritt A."/>
            <person name="Yoshinaga Y."/>
            <person name="Zwiers L.-H."/>
            <person name="Turgeon B."/>
            <person name="Goodwin S."/>
            <person name="Spatafora J."/>
            <person name="Crous P."/>
            <person name="Grigoriev I."/>
        </authorList>
    </citation>
    <scope>NUCLEOTIDE SEQUENCE</scope>
    <source>
        <strain evidence="6">CBS 627.86</strain>
    </source>
</reference>
<feature type="transmembrane region" description="Helical" evidence="5">
    <location>
        <begin position="479"/>
        <end position="502"/>
    </location>
</feature>
<dbReference type="Gene3D" id="1.20.1250.20">
    <property type="entry name" value="MFS general substrate transporter like domains"/>
    <property type="match status" value="1"/>
</dbReference>
<evidence type="ECO:0000313" key="7">
    <source>
        <dbReference type="Proteomes" id="UP000799770"/>
    </source>
</evidence>
<dbReference type="InterPro" id="IPR011701">
    <property type="entry name" value="MFS"/>
</dbReference>
<keyword evidence="4 5" id="KW-0472">Membrane</keyword>